<dbReference type="NCBIfam" id="TIGR02883">
    <property type="entry name" value="spore_cwlD"/>
    <property type="match status" value="1"/>
</dbReference>
<dbReference type="EC" id="3.5.1.28" evidence="4"/>
<dbReference type="EMBL" id="JAHLPM010000009">
    <property type="protein sequence ID" value="MBU5438607.1"/>
    <property type="molecule type" value="Genomic_DNA"/>
</dbReference>
<keyword evidence="5" id="KW-1185">Reference proteome</keyword>
<organism evidence="4 5">
    <name type="scientific">Tissierella simiarum</name>
    <dbReference type="NCBI Taxonomy" id="2841534"/>
    <lineage>
        <taxon>Bacteria</taxon>
        <taxon>Bacillati</taxon>
        <taxon>Bacillota</taxon>
        <taxon>Tissierellia</taxon>
        <taxon>Tissierellales</taxon>
        <taxon>Tissierellaceae</taxon>
        <taxon>Tissierella</taxon>
    </lineage>
</organism>
<dbReference type="RefSeq" id="WP_216519848.1">
    <property type="nucleotide sequence ID" value="NZ_JAHLPM010000009.1"/>
</dbReference>
<dbReference type="Pfam" id="PF01520">
    <property type="entry name" value="Amidase_3"/>
    <property type="match status" value="1"/>
</dbReference>
<dbReference type="GO" id="GO:0008745">
    <property type="term" value="F:N-acetylmuramoyl-L-alanine amidase activity"/>
    <property type="evidence" value="ECO:0007669"/>
    <property type="project" value="UniProtKB-EC"/>
</dbReference>
<dbReference type="Proteomes" id="UP000749471">
    <property type="component" value="Unassembled WGS sequence"/>
</dbReference>
<evidence type="ECO:0000313" key="4">
    <source>
        <dbReference type="EMBL" id="MBU5438607.1"/>
    </source>
</evidence>
<evidence type="ECO:0000259" key="3">
    <source>
        <dbReference type="SMART" id="SM00646"/>
    </source>
</evidence>
<keyword evidence="2" id="KW-0472">Membrane</keyword>
<dbReference type="PANTHER" id="PTHR30404:SF0">
    <property type="entry name" value="N-ACETYLMURAMOYL-L-ALANINE AMIDASE AMIC"/>
    <property type="match status" value="1"/>
</dbReference>
<name>A0ABS6E6R0_9FIRM</name>
<accession>A0ABS6E6R0</accession>
<evidence type="ECO:0000256" key="2">
    <source>
        <dbReference type="SAM" id="Phobius"/>
    </source>
</evidence>
<dbReference type="InterPro" id="IPR050695">
    <property type="entry name" value="N-acetylmuramoyl_amidase_3"/>
</dbReference>
<comment type="caution">
    <text evidence="4">The sequence shown here is derived from an EMBL/GenBank/DDBJ whole genome shotgun (WGS) entry which is preliminary data.</text>
</comment>
<keyword evidence="2" id="KW-1133">Transmembrane helix</keyword>
<dbReference type="InterPro" id="IPR014234">
    <property type="entry name" value="Spore_CwlD"/>
</dbReference>
<evidence type="ECO:0000313" key="5">
    <source>
        <dbReference type="Proteomes" id="UP000749471"/>
    </source>
</evidence>
<protein>
    <submittedName>
        <fullName evidence="4">N-acetylmuramoyl-L-alanine amidase CwlD</fullName>
        <ecNumber evidence="4">3.5.1.28</ecNumber>
    </submittedName>
</protein>
<keyword evidence="2" id="KW-0812">Transmembrane</keyword>
<proteinExistence type="predicted"/>
<feature type="transmembrane region" description="Helical" evidence="2">
    <location>
        <begin position="9"/>
        <end position="29"/>
    </location>
</feature>
<dbReference type="PANTHER" id="PTHR30404">
    <property type="entry name" value="N-ACETYLMURAMOYL-L-ALANINE AMIDASE"/>
    <property type="match status" value="1"/>
</dbReference>
<reference evidence="4 5" key="1">
    <citation type="submission" date="2021-06" db="EMBL/GenBank/DDBJ databases">
        <authorList>
            <person name="Sun Q."/>
            <person name="Li D."/>
        </authorList>
    </citation>
    <scope>NUCLEOTIDE SEQUENCE [LARGE SCALE GENOMIC DNA]</scope>
    <source>
        <strain evidence="4 5">MSJ-40</strain>
    </source>
</reference>
<dbReference type="SMART" id="SM00646">
    <property type="entry name" value="Ami_3"/>
    <property type="match status" value="1"/>
</dbReference>
<keyword evidence="1 4" id="KW-0378">Hydrolase</keyword>
<sequence>MKVIYFKKIYLYIAIILILILSFLFYWIFNKSTIMPVSYLPITNKIIGIDPGHGGVDPGTVSRNGVKEDEINLQIALKLKRFIEQSSGIAIMTRDTDKGLYTDKSTTLKQMKSEDLKKRKEIVEKSNCDIFITIHLNSFPQSKYYGAQTFYKKDDEKSKRLSIIIQEELKNVLDKNNNRVPQHRDDLFLLKEIDIPTILIECGFLSNPKEEQLLSTDKYQEKIAWAIYVGIMRYFSELEGEYGF</sequence>
<feature type="domain" description="MurNAc-LAA" evidence="3">
    <location>
        <begin position="120"/>
        <end position="232"/>
    </location>
</feature>
<gene>
    <name evidence="4" type="primary">cwlD</name>
    <name evidence="4" type="ORF">KQI42_11330</name>
</gene>
<dbReference type="CDD" id="cd02696">
    <property type="entry name" value="MurNAc-LAA"/>
    <property type="match status" value="1"/>
</dbReference>
<dbReference type="InterPro" id="IPR002508">
    <property type="entry name" value="MurNAc-LAA_cat"/>
</dbReference>
<evidence type="ECO:0000256" key="1">
    <source>
        <dbReference type="ARBA" id="ARBA00022801"/>
    </source>
</evidence>